<evidence type="ECO:0000256" key="4">
    <source>
        <dbReference type="RuleBase" id="RU365068"/>
    </source>
</evidence>
<dbReference type="Proteomes" id="UP000271889">
    <property type="component" value="Unassembled WGS sequence"/>
</dbReference>
<proteinExistence type="inferred from homology"/>
<keyword evidence="7" id="KW-1185">Reference proteome</keyword>
<dbReference type="SUPFAM" id="SSF52540">
    <property type="entry name" value="P-loop containing nucleoside triphosphate hydrolases"/>
    <property type="match status" value="1"/>
</dbReference>
<keyword evidence="1 4" id="KW-0547">Nucleotide-binding</keyword>
<evidence type="ECO:0000313" key="6">
    <source>
        <dbReference type="EMBL" id="VDK59659.1"/>
    </source>
</evidence>
<dbReference type="AlphaFoldDB" id="A0A3P6RGU2"/>
<evidence type="ECO:0000256" key="1">
    <source>
        <dbReference type="ARBA" id="ARBA00022741"/>
    </source>
</evidence>
<dbReference type="GO" id="GO:0005524">
    <property type="term" value="F:ATP binding"/>
    <property type="evidence" value="ECO:0007669"/>
    <property type="project" value="UniProtKB-UniRule"/>
</dbReference>
<dbReference type="PROSITE" id="PS51192">
    <property type="entry name" value="HELICASE_ATP_BIND_1"/>
    <property type="match status" value="1"/>
</dbReference>
<gene>
    <name evidence="6" type="ORF">CGOC_LOCUS4743</name>
</gene>
<organism evidence="6 7">
    <name type="scientific">Cylicostephanus goldi</name>
    <name type="common">Nematode worm</name>
    <dbReference type="NCBI Taxonomy" id="71465"/>
    <lineage>
        <taxon>Eukaryota</taxon>
        <taxon>Metazoa</taxon>
        <taxon>Ecdysozoa</taxon>
        <taxon>Nematoda</taxon>
        <taxon>Chromadorea</taxon>
        <taxon>Rhabditida</taxon>
        <taxon>Rhabditina</taxon>
        <taxon>Rhabditomorpha</taxon>
        <taxon>Strongyloidea</taxon>
        <taxon>Strongylidae</taxon>
        <taxon>Cylicostephanus</taxon>
    </lineage>
</organism>
<keyword evidence="3 4" id="KW-0067">ATP-binding</keyword>
<accession>A0A3P6RGU2</accession>
<dbReference type="GO" id="GO:0003723">
    <property type="term" value="F:RNA binding"/>
    <property type="evidence" value="ECO:0007669"/>
    <property type="project" value="UniProtKB-UniRule"/>
</dbReference>
<evidence type="ECO:0000256" key="2">
    <source>
        <dbReference type="ARBA" id="ARBA00022801"/>
    </source>
</evidence>
<comment type="domain">
    <text evidence="4">The Q motif is unique to and characteristic of the DEAD box family of RNA helicases and controls ATP binding and hydrolysis.</text>
</comment>
<feature type="domain" description="Helicase ATP-binding" evidence="5">
    <location>
        <begin position="7"/>
        <end position="126"/>
    </location>
</feature>
<dbReference type="EMBL" id="UYRV01013506">
    <property type="protein sequence ID" value="VDK59659.1"/>
    <property type="molecule type" value="Genomic_DNA"/>
</dbReference>
<protein>
    <recommendedName>
        <fullName evidence="4">ATP-dependent RNA helicase</fullName>
        <ecNumber evidence="4">3.6.4.13</ecNumber>
    </recommendedName>
</protein>
<comment type="function">
    <text evidence="4">RNA helicase.</text>
</comment>
<keyword evidence="4" id="KW-0347">Helicase</keyword>
<name>A0A3P6RGU2_CYLGO</name>
<dbReference type="Pfam" id="PF00270">
    <property type="entry name" value="DEAD"/>
    <property type="match status" value="1"/>
</dbReference>
<sequence length="126" mass="14070">MTSMEAVSVLNGDRVFFTRDSEELSDECTFDCFLKEILNRIRKDDVRVQILVLVPTRELALQITETMQKVAKLMSIKVHACVGGTSVTVDRMVLVNGVHIIVGTPGRVKQMITLKSLGKYSLICII</sequence>
<dbReference type="InterPro" id="IPR027417">
    <property type="entry name" value="P-loop_NTPase"/>
</dbReference>
<dbReference type="Gene3D" id="3.40.50.300">
    <property type="entry name" value="P-loop containing nucleotide triphosphate hydrolases"/>
    <property type="match status" value="1"/>
</dbReference>
<dbReference type="GO" id="GO:0016787">
    <property type="term" value="F:hydrolase activity"/>
    <property type="evidence" value="ECO:0007669"/>
    <property type="project" value="UniProtKB-KW"/>
</dbReference>
<dbReference type="PANTHER" id="PTHR24031">
    <property type="entry name" value="RNA HELICASE"/>
    <property type="match status" value="1"/>
</dbReference>
<reference evidence="6 7" key="1">
    <citation type="submission" date="2018-11" db="EMBL/GenBank/DDBJ databases">
        <authorList>
            <consortium name="Pathogen Informatics"/>
        </authorList>
    </citation>
    <scope>NUCLEOTIDE SEQUENCE [LARGE SCALE GENOMIC DNA]</scope>
</reference>
<keyword evidence="2 4" id="KW-0378">Hydrolase</keyword>
<evidence type="ECO:0000313" key="7">
    <source>
        <dbReference type="Proteomes" id="UP000271889"/>
    </source>
</evidence>
<dbReference type="OrthoDB" id="10265785at2759"/>
<keyword evidence="4" id="KW-0694">RNA-binding</keyword>
<dbReference type="InterPro" id="IPR014001">
    <property type="entry name" value="Helicase_ATP-bd"/>
</dbReference>
<evidence type="ECO:0000259" key="5">
    <source>
        <dbReference type="PROSITE" id="PS51192"/>
    </source>
</evidence>
<dbReference type="InterPro" id="IPR011545">
    <property type="entry name" value="DEAD/DEAH_box_helicase_dom"/>
</dbReference>
<comment type="catalytic activity">
    <reaction evidence="4">
        <text>ATP + H2O = ADP + phosphate + H(+)</text>
        <dbReference type="Rhea" id="RHEA:13065"/>
        <dbReference type="ChEBI" id="CHEBI:15377"/>
        <dbReference type="ChEBI" id="CHEBI:15378"/>
        <dbReference type="ChEBI" id="CHEBI:30616"/>
        <dbReference type="ChEBI" id="CHEBI:43474"/>
        <dbReference type="ChEBI" id="CHEBI:456216"/>
        <dbReference type="EC" id="3.6.4.13"/>
    </reaction>
</comment>
<dbReference type="EC" id="3.6.4.13" evidence="4"/>
<evidence type="ECO:0000256" key="3">
    <source>
        <dbReference type="ARBA" id="ARBA00022840"/>
    </source>
</evidence>
<dbReference type="GO" id="GO:0003724">
    <property type="term" value="F:RNA helicase activity"/>
    <property type="evidence" value="ECO:0007669"/>
    <property type="project" value="UniProtKB-EC"/>
</dbReference>
<comment type="similarity">
    <text evidence="4">Belongs to the DEAD box helicase family.</text>
</comment>